<evidence type="ECO:0000256" key="12">
    <source>
        <dbReference type="ARBA" id="ARBA00023316"/>
    </source>
</evidence>
<dbReference type="InterPro" id="IPR013320">
    <property type="entry name" value="ConA-like_dom_sf"/>
</dbReference>
<dbReference type="EMBL" id="JAGSXJ010000030">
    <property type="protein sequence ID" value="KAH6670331.1"/>
    <property type="molecule type" value="Genomic_DNA"/>
</dbReference>
<evidence type="ECO:0000256" key="6">
    <source>
        <dbReference type="ARBA" id="ARBA00022729"/>
    </source>
</evidence>
<evidence type="ECO:0000256" key="16">
    <source>
        <dbReference type="PIRSR" id="PIRSR037299-1"/>
    </source>
</evidence>
<dbReference type="InterPro" id="IPR000757">
    <property type="entry name" value="Beta-glucanase-like"/>
</dbReference>
<dbReference type="Pfam" id="PF00722">
    <property type="entry name" value="Glyco_hydro_16"/>
    <property type="match status" value="1"/>
</dbReference>
<feature type="domain" description="GH16" evidence="19">
    <location>
        <begin position="63"/>
        <end position="277"/>
    </location>
</feature>
<feature type="compositionally biased region" description="Low complexity" evidence="17">
    <location>
        <begin position="384"/>
        <end position="400"/>
    </location>
</feature>
<evidence type="ECO:0000256" key="3">
    <source>
        <dbReference type="ARBA" id="ARBA00022622"/>
    </source>
</evidence>
<feature type="signal peptide" evidence="18">
    <location>
        <begin position="1"/>
        <end position="20"/>
    </location>
</feature>
<dbReference type="GO" id="GO:0005975">
    <property type="term" value="P:carbohydrate metabolic process"/>
    <property type="evidence" value="ECO:0007669"/>
    <property type="project" value="InterPro"/>
</dbReference>
<accession>A0A9P8V472</accession>
<feature type="chain" id="PRO_5040291362" description="Crh-like protein" evidence="18">
    <location>
        <begin position="21"/>
        <end position="468"/>
    </location>
</feature>
<evidence type="ECO:0000256" key="9">
    <source>
        <dbReference type="ARBA" id="ARBA00023180"/>
    </source>
</evidence>
<dbReference type="SUPFAM" id="SSF49899">
    <property type="entry name" value="Concanavalin A-like lectins/glucanases"/>
    <property type="match status" value="1"/>
</dbReference>
<evidence type="ECO:0000256" key="8">
    <source>
        <dbReference type="ARBA" id="ARBA00023136"/>
    </source>
</evidence>
<feature type="compositionally biased region" description="Polar residues" evidence="17">
    <location>
        <begin position="413"/>
        <end position="442"/>
    </location>
</feature>
<dbReference type="OrthoDB" id="4781at2759"/>
<dbReference type="GO" id="GO:0098552">
    <property type="term" value="C:side of membrane"/>
    <property type="evidence" value="ECO:0007669"/>
    <property type="project" value="UniProtKB-KW"/>
</dbReference>
<keyword evidence="5" id="KW-0808">Transferase</keyword>
<feature type="active site" description="Proton donor" evidence="16">
    <location>
        <position position="167"/>
    </location>
</feature>
<gene>
    <name evidence="20" type="ORF">F5X68DRAFT_270949</name>
</gene>
<keyword evidence="3" id="KW-0336">GPI-anchor</keyword>
<dbReference type="InterPro" id="IPR050546">
    <property type="entry name" value="Glycosyl_Hydrlase_16"/>
</dbReference>
<keyword evidence="6 18" id="KW-0732">Signal</keyword>
<keyword evidence="21" id="KW-1185">Reference proteome</keyword>
<dbReference type="InterPro" id="IPR017168">
    <property type="entry name" value="CHR-like"/>
</dbReference>
<feature type="compositionally biased region" description="Polar residues" evidence="17">
    <location>
        <begin position="349"/>
        <end position="370"/>
    </location>
</feature>
<sequence length="468" mass="49470">MRSALFSLGAAIFAATAVVAQDGQADCSLSKKCPESAPCCSQYGKCGVGAYCLGGCDPRMSHSLESCVPAPVCQSRTIKMDSTDRIVDVSKYLGDADKADFMSQGEPVVRNGNLLLTMPKNSVGTVLASTTYMWYGSVKARMKSSRGRGVITGFILMGDVKDEIDYEWVGADLETAQTNYYFQGITDYTQSKNLTLSDTFANWHEYEIQWTPDKITWLINGQVGRVKERKDTWNATSQQWMFPQTPARVQLSLWPGGLPQNPQGTIDWAGGVIDWDHEDIKRAGYYYASVSDVEIKCWDGKRGQPGSNSGTSYTFNSAVGTNNTVVDGDKKTILASLQGTGEDMEKGKPSSSGTKTESVSPSATDDSGQQMIPGGTNPGNQVPGSNSGSDSSDNTNTDSGAPNTVPGGGGGSTTNSDCNARDFTQNEDSCGSSGDAQGSTDSPGAGSRTTAGASAFGALVAMAAVFLI</sequence>
<name>A0A9P8V472_9PEZI</name>
<comment type="caution">
    <text evidence="20">The sequence shown here is derived from an EMBL/GenBank/DDBJ whole genome shotgun (WGS) entry which is preliminary data.</text>
</comment>
<dbReference type="EC" id="3.2.-.-" evidence="15"/>
<dbReference type="PROSITE" id="PS51762">
    <property type="entry name" value="GH16_2"/>
    <property type="match status" value="1"/>
</dbReference>
<dbReference type="GO" id="GO:0008843">
    <property type="term" value="F:endochitinase activity"/>
    <property type="evidence" value="ECO:0007669"/>
    <property type="project" value="UniProtKB-EC"/>
</dbReference>
<dbReference type="GO" id="GO:0031505">
    <property type="term" value="P:fungal-type cell wall organization"/>
    <property type="evidence" value="ECO:0007669"/>
    <property type="project" value="TreeGrafter"/>
</dbReference>
<dbReference type="PANTHER" id="PTHR10963:SF22">
    <property type="entry name" value="GLYCOSIDASE CRH2-RELATED"/>
    <property type="match status" value="1"/>
</dbReference>
<evidence type="ECO:0000259" key="19">
    <source>
        <dbReference type="PROSITE" id="PS51762"/>
    </source>
</evidence>
<evidence type="ECO:0000256" key="18">
    <source>
        <dbReference type="SAM" id="SignalP"/>
    </source>
</evidence>
<evidence type="ECO:0000256" key="13">
    <source>
        <dbReference type="ARBA" id="ARBA00038074"/>
    </source>
</evidence>
<evidence type="ECO:0000256" key="1">
    <source>
        <dbReference type="ARBA" id="ARBA00000822"/>
    </source>
</evidence>
<evidence type="ECO:0000256" key="15">
    <source>
        <dbReference type="PIRNR" id="PIRNR037299"/>
    </source>
</evidence>
<protein>
    <recommendedName>
        <fullName evidence="15">Crh-like protein</fullName>
        <ecNumber evidence="15">3.2.-.-</ecNumber>
    </recommendedName>
</protein>
<keyword evidence="8 15" id="KW-0472">Membrane</keyword>
<feature type="region of interest" description="Disordered" evidence="17">
    <location>
        <begin position="337"/>
        <end position="450"/>
    </location>
</feature>
<comment type="function">
    <text evidence="14">Dual chitinase/transglycosylase that plays a role in cell wall architecture. Chitinase and transglycosylase activities are coupled. Required for the polysaccharide cross-linking at the septa and the cell wall. More specifically, transfers chitin to 1,6-beta-glucan in the cell wall.</text>
</comment>
<dbReference type="AlphaFoldDB" id="A0A9P8V472"/>
<dbReference type="GO" id="GO:0016757">
    <property type="term" value="F:glycosyltransferase activity"/>
    <property type="evidence" value="ECO:0007669"/>
    <property type="project" value="UniProtKB-KW"/>
</dbReference>
<dbReference type="PIRSF" id="PIRSF037299">
    <property type="entry name" value="Glycosidase_CRH1_prd"/>
    <property type="match status" value="1"/>
</dbReference>
<keyword evidence="11" id="KW-0326">Glycosidase</keyword>
<dbReference type="Gene3D" id="2.60.120.200">
    <property type="match status" value="1"/>
</dbReference>
<comment type="catalytic activity">
    <reaction evidence="1">
        <text>Random endo-hydrolysis of N-acetyl-beta-D-glucosaminide (1-&gt;4)-beta-linkages in chitin and chitodextrins.</text>
        <dbReference type="EC" id="3.2.1.14"/>
    </reaction>
</comment>
<keyword evidence="4" id="KW-0328">Glycosyltransferase</keyword>
<evidence type="ECO:0000256" key="4">
    <source>
        <dbReference type="ARBA" id="ARBA00022676"/>
    </source>
</evidence>
<comment type="similarity">
    <text evidence="13">Belongs to the glycosyl hydrolase 16 family. CRH1 subfamily.</text>
</comment>
<proteinExistence type="inferred from homology"/>
<evidence type="ECO:0000256" key="14">
    <source>
        <dbReference type="ARBA" id="ARBA00093308"/>
    </source>
</evidence>
<evidence type="ECO:0000256" key="5">
    <source>
        <dbReference type="ARBA" id="ARBA00022679"/>
    </source>
</evidence>
<evidence type="ECO:0000256" key="17">
    <source>
        <dbReference type="SAM" id="MobiDB-lite"/>
    </source>
</evidence>
<dbReference type="PANTHER" id="PTHR10963">
    <property type="entry name" value="GLYCOSYL HYDROLASE-RELATED"/>
    <property type="match status" value="1"/>
</dbReference>
<evidence type="ECO:0000256" key="7">
    <source>
        <dbReference type="ARBA" id="ARBA00022801"/>
    </source>
</evidence>
<reference evidence="20" key="1">
    <citation type="journal article" date="2021" name="Nat. Commun.">
        <title>Genetic determinants of endophytism in the Arabidopsis root mycobiome.</title>
        <authorList>
            <person name="Mesny F."/>
            <person name="Miyauchi S."/>
            <person name="Thiergart T."/>
            <person name="Pickel B."/>
            <person name="Atanasova L."/>
            <person name="Karlsson M."/>
            <person name="Huettel B."/>
            <person name="Barry K.W."/>
            <person name="Haridas S."/>
            <person name="Chen C."/>
            <person name="Bauer D."/>
            <person name="Andreopoulos W."/>
            <person name="Pangilinan J."/>
            <person name="LaButti K."/>
            <person name="Riley R."/>
            <person name="Lipzen A."/>
            <person name="Clum A."/>
            <person name="Drula E."/>
            <person name="Henrissat B."/>
            <person name="Kohler A."/>
            <person name="Grigoriev I.V."/>
            <person name="Martin F.M."/>
            <person name="Hacquard S."/>
        </authorList>
    </citation>
    <scope>NUCLEOTIDE SEQUENCE</scope>
    <source>
        <strain evidence="20">MPI-SDFR-AT-0117</strain>
    </source>
</reference>
<keyword evidence="10" id="KW-0449">Lipoprotein</keyword>
<evidence type="ECO:0000313" key="20">
    <source>
        <dbReference type="EMBL" id="KAH6670331.1"/>
    </source>
</evidence>
<feature type="active site" description="Nucleophile" evidence="16">
    <location>
        <position position="163"/>
    </location>
</feature>
<dbReference type="GO" id="GO:0009277">
    <property type="term" value="C:fungal-type cell wall"/>
    <property type="evidence" value="ECO:0007669"/>
    <property type="project" value="TreeGrafter"/>
</dbReference>
<evidence type="ECO:0000313" key="21">
    <source>
        <dbReference type="Proteomes" id="UP000770015"/>
    </source>
</evidence>
<evidence type="ECO:0000256" key="10">
    <source>
        <dbReference type="ARBA" id="ARBA00023288"/>
    </source>
</evidence>
<organism evidence="20 21">
    <name type="scientific">Plectosphaerella plurivora</name>
    <dbReference type="NCBI Taxonomy" id="936078"/>
    <lineage>
        <taxon>Eukaryota</taxon>
        <taxon>Fungi</taxon>
        <taxon>Dikarya</taxon>
        <taxon>Ascomycota</taxon>
        <taxon>Pezizomycotina</taxon>
        <taxon>Sordariomycetes</taxon>
        <taxon>Hypocreomycetidae</taxon>
        <taxon>Glomerellales</taxon>
        <taxon>Plectosphaerellaceae</taxon>
        <taxon>Plectosphaerella</taxon>
    </lineage>
</organism>
<keyword evidence="12" id="KW-0961">Cell wall biogenesis/degradation</keyword>
<evidence type="ECO:0000256" key="11">
    <source>
        <dbReference type="ARBA" id="ARBA00023295"/>
    </source>
</evidence>
<comment type="subcellular location">
    <subcellularLocation>
        <location evidence="2">Membrane</location>
        <topology evidence="2">Lipid-anchor</topology>
        <topology evidence="2">GPI-anchor</topology>
    </subcellularLocation>
</comment>
<keyword evidence="7 15" id="KW-0378">Hydrolase</keyword>
<keyword evidence="9" id="KW-0325">Glycoprotein</keyword>
<dbReference type="Proteomes" id="UP000770015">
    <property type="component" value="Unassembled WGS sequence"/>
</dbReference>
<evidence type="ECO:0000256" key="2">
    <source>
        <dbReference type="ARBA" id="ARBA00004589"/>
    </source>
</evidence>
<dbReference type="FunFam" id="2.60.120.200:FF:000159">
    <property type="entry name" value="Glycosidase"/>
    <property type="match status" value="1"/>
</dbReference>